<evidence type="ECO:0000313" key="3">
    <source>
        <dbReference type="EMBL" id="SFI51199.1"/>
    </source>
</evidence>
<feature type="domain" description="Outer membrane-associated lipoprotein TP0453" evidence="2">
    <location>
        <begin position="34"/>
        <end position="293"/>
    </location>
</feature>
<dbReference type="Proteomes" id="UP000182737">
    <property type="component" value="Unassembled WGS sequence"/>
</dbReference>
<dbReference type="OrthoDB" id="357348at2"/>
<dbReference type="EMBL" id="FORI01000002">
    <property type="protein sequence ID" value="SFI51199.1"/>
    <property type="molecule type" value="Genomic_DNA"/>
</dbReference>
<organism evidence="3 4">
    <name type="scientific">Treponema bryantii</name>
    <dbReference type="NCBI Taxonomy" id="163"/>
    <lineage>
        <taxon>Bacteria</taxon>
        <taxon>Pseudomonadati</taxon>
        <taxon>Spirochaetota</taxon>
        <taxon>Spirochaetia</taxon>
        <taxon>Spirochaetales</taxon>
        <taxon>Treponemataceae</taxon>
        <taxon>Treponema</taxon>
    </lineage>
</organism>
<protein>
    <recommendedName>
        <fullName evidence="2">Outer membrane-associated lipoprotein TP0453 domain-containing protein</fullName>
    </recommendedName>
</protein>
<evidence type="ECO:0000313" key="4">
    <source>
        <dbReference type="Proteomes" id="UP000182737"/>
    </source>
</evidence>
<evidence type="ECO:0000259" key="2">
    <source>
        <dbReference type="Pfam" id="PF20740"/>
    </source>
</evidence>
<keyword evidence="4" id="KW-1185">Reference proteome</keyword>
<feature type="chain" id="PRO_5010187579" description="Outer membrane-associated lipoprotein TP0453 domain-containing protein" evidence="1">
    <location>
        <begin position="26"/>
        <end position="298"/>
    </location>
</feature>
<dbReference type="PROSITE" id="PS51257">
    <property type="entry name" value="PROKAR_LIPOPROTEIN"/>
    <property type="match status" value="1"/>
</dbReference>
<proteinExistence type="predicted"/>
<gene>
    <name evidence="3" type="ORF">SAMN04487775_102122</name>
</gene>
<dbReference type="RefSeq" id="WP_074930497.1">
    <property type="nucleotide sequence ID" value="NZ_FORI01000002.1"/>
</dbReference>
<sequence length="298" mass="33123">MKKLNWRKCHAGLVSASLIFFLLFAGCKSAPAGRPVDALELIDDQSSFYIAVPKAADNVLIERIITGFYEGASEADAKMIADRVNKVYCGLNRSKHGTEVQASVDGNIPAKLLPKVLNEKKGWIISDYTPASSVNRYKVYTGPVEMSFPSSNLACIGRNLEGMIDKYDSLSILPSDDTTELYSDLDPELTSYLKGAENEIRFFANKPQSFLTILTGAQLDLKLIDVKGSFTTDLKHPNQYFLDLDFRFKNGTFLKAGRTLLILAFGLTNSQEEIIGDSELLINDIRIDKQQLYKLLSL</sequence>
<accession>A0A1I3ITC3</accession>
<dbReference type="InterPro" id="IPR049340">
    <property type="entry name" value="TP0453"/>
</dbReference>
<name>A0A1I3ITC3_9SPIR</name>
<feature type="signal peptide" evidence="1">
    <location>
        <begin position="1"/>
        <end position="25"/>
    </location>
</feature>
<dbReference type="AlphaFoldDB" id="A0A1I3ITC3"/>
<reference evidence="4" key="1">
    <citation type="submission" date="2016-10" db="EMBL/GenBank/DDBJ databases">
        <authorList>
            <person name="Varghese N."/>
            <person name="Submissions S."/>
        </authorList>
    </citation>
    <scope>NUCLEOTIDE SEQUENCE [LARGE SCALE GENOMIC DNA]</scope>
    <source>
        <strain evidence="4">XBD1002</strain>
    </source>
</reference>
<evidence type="ECO:0000256" key="1">
    <source>
        <dbReference type="SAM" id="SignalP"/>
    </source>
</evidence>
<keyword evidence="1" id="KW-0732">Signal</keyword>
<dbReference type="Pfam" id="PF20740">
    <property type="entry name" value="TP0453"/>
    <property type="match status" value="1"/>
</dbReference>